<evidence type="ECO:0000313" key="3">
    <source>
        <dbReference type="Proteomes" id="UP000306196"/>
    </source>
</evidence>
<feature type="transmembrane region" description="Helical" evidence="1">
    <location>
        <begin position="72"/>
        <end position="92"/>
    </location>
</feature>
<keyword evidence="3" id="KW-1185">Reference proteome</keyword>
<gene>
    <name evidence="2" type="ORF">FEM03_20895</name>
</gene>
<dbReference type="EMBL" id="VAUV01000019">
    <property type="protein sequence ID" value="TLD68793.1"/>
    <property type="molecule type" value="Genomic_DNA"/>
</dbReference>
<keyword evidence="1" id="KW-0472">Membrane</keyword>
<dbReference type="RefSeq" id="WP_138088254.1">
    <property type="nucleotide sequence ID" value="NZ_VAUV01000019.1"/>
</dbReference>
<comment type="caution">
    <text evidence="2">The sequence shown here is derived from an EMBL/GenBank/DDBJ whole genome shotgun (WGS) entry which is preliminary data.</text>
</comment>
<feature type="transmembrane region" description="Helical" evidence="1">
    <location>
        <begin position="15"/>
        <end position="33"/>
    </location>
</feature>
<sequence length="115" mass="12498">MPPEKILQISKAHGFLNKCILAYIIIYILCLGFKDSESILSLVLLITLVAVILLSAVATVRLSSKINHPAVTVIYALLVLIPVVGGLILLLTSNSAHKILRKEGYKIGFFGSIKQ</sequence>
<feature type="transmembrane region" description="Helical" evidence="1">
    <location>
        <begin position="40"/>
        <end position="60"/>
    </location>
</feature>
<organism evidence="2 3">
    <name type="scientific">Phragmitibacter flavus</name>
    <dbReference type="NCBI Taxonomy" id="2576071"/>
    <lineage>
        <taxon>Bacteria</taxon>
        <taxon>Pseudomonadati</taxon>
        <taxon>Verrucomicrobiota</taxon>
        <taxon>Verrucomicrobiia</taxon>
        <taxon>Verrucomicrobiales</taxon>
        <taxon>Verrucomicrobiaceae</taxon>
        <taxon>Phragmitibacter</taxon>
    </lineage>
</organism>
<keyword evidence="1" id="KW-0812">Transmembrane</keyword>
<protein>
    <submittedName>
        <fullName evidence="2">Uncharacterized protein</fullName>
    </submittedName>
</protein>
<evidence type="ECO:0000256" key="1">
    <source>
        <dbReference type="SAM" id="Phobius"/>
    </source>
</evidence>
<dbReference type="AlphaFoldDB" id="A0A5R8K900"/>
<name>A0A5R8K900_9BACT</name>
<evidence type="ECO:0000313" key="2">
    <source>
        <dbReference type="EMBL" id="TLD68793.1"/>
    </source>
</evidence>
<accession>A0A5R8K900</accession>
<reference evidence="2 3" key="1">
    <citation type="submission" date="2019-05" db="EMBL/GenBank/DDBJ databases">
        <title>Verrucobacter flavum gen. nov., sp. nov. a new member of the family Verrucomicrobiaceae.</title>
        <authorList>
            <person name="Szuroczki S."/>
            <person name="Abbaszade G."/>
            <person name="Szabo A."/>
            <person name="Felfoldi T."/>
            <person name="Schumann P."/>
            <person name="Boka K."/>
            <person name="Keki Z."/>
            <person name="Toumi M."/>
            <person name="Toth E."/>
        </authorList>
    </citation>
    <scope>NUCLEOTIDE SEQUENCE [LARGE SCALE GENOMIC DNA]</scope>
    <source>
        <strain evidence="2 3">MG-N-17</strain>
    </source>
</reference>
<proteinExistence type="predicted"/>
<keyword evidence="1" id="KW-1133">Transmembrane helix</keyword>
<dbReference type="Proteomes" id="UP000306196">
    <property type="component" value="Unassembled WGS sequence"/>
</dbReference>